<name>A0A9X3TNU7_9BACL</name>
<keyword evidence="4" id="KW-1185">Reference proteome</keyword>
<dbReference type="EMBL" id="JAPYYP010000004">
    <property type="protein sequence ID" value="MDA5107802.1"/>
    <property type="molecule type" value="Genomic_DNA"/>
</dbReference>
<sequence>MLAEHSYRSLAQKLVDAEFNRQEVVKLTAEYPDLSVEDAYRIQDELVAIKREQGHRVIALKMGFTSRAKMKQMNVNEPIYGHVFDYMSVDSGVLSFRELIHPKVEAEIAFILGRDIEGPGVTGAHVLAATEYVVPALEIIDSRYLNFQFTLPDVIADNTSASRVFIGSRLRRPDELELDLVGVTLSINGELKDLGAGAAVLGHPAHSVAMLANMLSRRGRKLHAGQLILTGGITGAQPLAVGDVVSAKWDGLGSIEFTVKE</sequence>
<dbReference type="Proteomes" id="UP001151071">
    <property type="component" value="Unassembled WGS sequence"/>
</dbReference>
<keyword evidence="3" id="KW-0378">Hydrolase</keyword>
<proteinExistence type="predicted"/>
<reference evidence="3" key="1">
    <citation type="submission" date="2022-12" db="EMBL/GenBank/DDBJ databases">
        <title>Draft genome sequence of the thermophilic strain Brevibacillus thermoruber HT42, isolated from Los Humeros, Puebla, Mexico, with biotechnological potential.</title>
        <authorList>
            <person name="Lara Sanchez J."/>
            <person name="Solis Palacios R."/>
            <person name="Bustos Baena A.S."/>
            <person name="Ruz Baez A.E."/>
            <person name="Espinosa Luna G."/>
            <person name="Oliart Ros R.M."/>
        </authorList>
    </citation>
    <scope>NUCLEOTIDE SEQUENCE</scope>
    <source>
        <strain evidence="3">HT42</strain>
    </source>
</reference>
<dbReference type="InterPro" id="IPR036663">
    <property type="entry name" value="Fumarylacetoacetase_C_sf"/>
</dbReference>
<gene>
    <name evidence="3" type="ORF">O3V59_05485</name>
</gene>
<dbReference type="PANTHER" id="PTHR30143">
    <property type="entry name" value="ACID HYDRATASE"/>
    <property type="match status" value="1"/>
</dbReference>
<dbReference type="InterPro" id="IPR011234">
    <property type="entry name" value="Fumarylacetoacetase-like_C"/>
</dbReference>
<evidence type="ECO:0000313" key="3">
    <source>
        <dbReference type="EMBL" id="MDA5107802.1"/>
    </source>
</evidence>
<comment type="caution">
    <text evidence="3">The sequence shown here is derived from an EMBL/GenBank/DDBJ whole genome shotgun (WGS) entry which is preliminary data.</text>
</comment>
<dbReference type="AlphaFoldDB" id="A0A9X3TNU7"/>
<accession>A0A9X3TNU7</accession>
<dbReference type="Pfam" id="PF01557">
    <property type="entry name" value="FAA_hydrolase"/>
    <property type="match status" value="1"/>
</dbReference>
<evidence type="ECO:0000256" key="1">
    <source>
        <dbReference type="ARBA" id="ARBA00023239"/>
    </source>
</evidence>
<dbReference type="Gene3D" id="3.90.850.10">
    <property type="entry name" value="Fumarylacetoacetase-like, C-terminal domain"/>
    <property type="match status" value="1"/>
</dbReference>
<dbReference type="SUPFAM" id="SSF56529">
    <property type="entry name" value="FAH"/>
    <property type="match status" value="1"/>
</dbReference>
<dbReference type="InterPro" id="IPR050772">
    <property type="entry name" value="Hydratase-Decarb/MhpD_sf"/>
</dbReference>
<dbReference type="GO" id="GO:0005737">
    <property type="term" value="C:cytoplasm"/>
    <property type="evidence" value="ECO:0007669"/>
    <property type="project" value="TreeGrafter"/>
</dbReference>
<evidence type="ECO:0000313" key="4">
    <source>
        <dbReference type="Proteomes" id="UP001151071"/>
    </source>
</evidence>
<dbReference type="GO" id="GO:0008684">
    <property type="term" value="F:2-oxopent-4-enoate hydratase activity"/>
    <property type="evidence" value="ECO:0007669"/>
    <property type="project" value="TreeGrafter"/>
</dbReference>
<evidence type="ECO:0000259" key="2">
    <source>
        <dbReference type="Pfam" id="PF01557"/>
    </source>
</evidence>
<dbReference type="PANTHER" id="PTHR30143:SF0">
    <property type="entry name" value="2-KETO-4-PENTENOATE HYDRATASE"/>
    <property type="match status" value="1"/>
</dbReference>
<organism evidence="3 4">
    <name type="scientific">Brevibacillus thermoruber</name>
    <dbReference type="NCBI Taxonomy" id="33942"/>
    <lineage>
        <taxon>Bacteria</taxon>
        <taxon>Bacillati</taxon>
        <taxon>Bacillota</taxon>
        <taxon>Bacilli</taxon>
        <taxon>Bacillales</taxon>
        <taxon>Paenibacillaceae</taxon>
        <taxon>Brevibacillus</taxon>
    </lineage>
</organism>
<feature type="domain" description="Fumarylacetoacetase-like C-terminal" evidence="2">
    <location>
        <begin position="102"/>
        <end position="259"/>
    </location>
</feature>
<protein>
    <submittedName>
        <fullName evidence="3">Fumarylacetoacetate hydrolase family protein</fullName>
    </submittedName>
</protein>
<keyword evidence="1" id="KW-0456">Lyase</keyword>
<dbReference type="RefSeq" id="WP_029100139.1">
    <property type="nucleotide sequence ID" value="NZ_JAPYYP010000004.1"/>
</dbReference>
<dbReference type="GO" id="GO:0016787">
    <property type="term" value="F:hydrolase activity"/>
    <property type="evidence" value="ECO:0007669"/>
    <property type="project" value="UniProtKB-KW"/>
</dbReference>